<evidence type="ECO:0000313" key="12">
    <source>
        <dbReference type="Proteomes" id="UP000001514"/>
    </source>
</evidence>
<dbReference type="SUPFAM" id="SSF56112">
    <property type="entry name" value="Protein kinase-like (PK-like)"/>
    <property type="match status" value="1"/>
</dbReference>
<dbReference type="Proteomes" id="UP000001514">
    <property type="component" value="Unassembled WGS sequence"/>
</dbReference>
<keyword evidence="3" id="KW-0812">Transmembrane</keyword>
<gene>
    <name evidence="11" type="ORF">SELMODRAFT_3515</name>
</gene>
<evidence type="ECO:0000256" key="9">
    <source>
        <dbReference type="ARBA" id="ARBA00023157"/>
    </source>
</evidence>
<dbReference type="FunFam" id="1.10.510.10:FF:000468">
    <property type="entry name" value="PTI1-like tyrosine-protein kinase 3"/>
    <property type="match status" value="1"/>
</dbReference>
<dbReference type="eggNOG" id="KOG1187">
    <property type="taxonomic scope" value="Eukaryota"/>
</dbReference>
<keyword evidence="5" id="KW-0547">Nucleotide-binding</keyword>
<evidence type="ECO:0000256" key="3">
    <source>
        <dbReference type="ARBA" id="ARBA00022692"/>
    </source>
</evidence>
<feature type="non-terminal residue" evidence="11">
    <location>
        <position position="1"/>
    </location>
</feature>
<dbReference type="GO" id="GO:0005524">
    <property type="term" value="F:ATP binding"/>
    <property type="evidence" value="ECO:0007669"/>
    <property type="project" value="UniProtKB-KW"/>
</dbReference>
<sequence>PIRYRYKDLVRATDNFSEASKIGGSVFRALVRGADVAIVQKKGSFVGNYIELLKIITSVHHVNLVKVLGACLRESEHVYVCYEYEEGVNLREALHSPRAEGFSALASWTSRLQVALDVALGLEYLHDHTMPPFVHKHVKSTNIIVTNELRAKIVKFGIPQLVGEIPRKLVRQNSIKITGTPGYMSPEYQTSGVVSSKMDVFAFGVVLLELLTGKQPGVQLDPATKKHKVVSLTDEVTEIMEERDPRKKLRLWIDARLRDSYPVDTAMSVTALARLCIDSNPESRPPMKNVTAKLSNYLIKSQEWE</sequence>
<dbReference type="InterPro" id="IPR000719">
    <property type="entry name" value="Prot_kinase_dom"/>
</dbReference>
<evidence type="ECO:0000256" key="2">
    <source>
        <dbReference type="ARBA" id="ARBA00022475"/>
    </source>
</evidence>
<protein>
    <recommendedName>
        <fullName evidence="10">Protein kinase domain-containing protein</fullName>
    </recommendedName>
</protein>
<dbReference type="Gene3D" id="3.30.200.20">
    <property type="entry name" value="Phosphorylase Kinase, domain 1"/>
    <property type="match status" value="1"/>
</dbReference>
<dbReference type="FunCoup" id="D8TB86">
    <property type="interactions" value="1632"/>
</dbReference>
<dbReference type="InterPro" id="IPR052611">
    <property type="entry name" value="Plant_RLK_LysM"/>
</dbReference>
<evidence type="ECO:0000259" key="10">
    <source>
        <dbReference type="PROSITE" id="PS50011"/>
    </source>
</evidence>
<keyword evidence="9" id="KW-1015">Disulfide bond</keyword>
<evidence type="ECO:0000256" key="5">
    <source>
        <dbReference type="ARBA" id="ARBA00022741"/>
    </source>
</evidence>
<evidence type="ECO:0000256" key="4">
    <source>
        <dbReference type="ARBA" id="ARBA00022729"/>
    </source>
</evidence>
<dbReference type="InterPro" id="IPR011009">
    <property type="entry name" value="Kinase-like_dom_sf"/>
</dbReference>
<dbReference type="AlphaFoldDB" id="D8TB86"/>
<dbReference type="PANTHER" id="PTHR45927">
    <property type="entry name" value="LYSM-DOMAIN RECEPTOR-LIKE KINASE-RELATED"/>
    <property type="match status" value="1"/>
</dbReference>
<keyword evidence="12" id="KW-1185">Reference proteome</keyword>
<evidence type="ECO:0000256" key="8">
    <source>
        <dbReference type="ARBA" id="ARBA00023136"/>
    </source>
</evidence>
<dbReference type="InParanoid" id="D8TB86"/>
<dbReference type="HOGENOM" id="CLU_000288_21_4_1"/>
<keyword evidence="6" id="KW-0067">ATP-binding</keyword>
<keyword evidence="2" id="KW-1003">Cell membrane</keyword>
<dbReference type="GO" id="GO:0004672">
    <property type="term" value="F:protein kinase activity"/>
    <property type="evidence" value="ECO:0007669"/>
    <property type="project" value="InterPro"/>
</dbReference>
<dbReference type="PROSITE" id="PS50011">
    <property type="entry name" value="PROTEIN_KINASE_DOM"/>
    <property type="match status" value="1"/>
</dbReference>
<dbReference type="KEGG" id="smo:SELMODRAFT_3515"/>
<feature type="domain" description="Protein kinase" evidence="10">
    <location>
        <begin position="16"/>
        <end position="298"/>
    </location>
</feature>
<proteinExistence type="predicted"/>
<organism evidence="12">
    <name type="scientific">Selaginella moellendorffii</name>
    <name type="common">Spikemoss</name>
    <dbReference type="NCBI Taxonomy" id="88036"/>
    <lineage>
        <taxon>Eukaryota</taxon>
        <taxon>Viridiplantae</taxon>
        <taxon>Streptophyta</taxon>
        <taxon>Embryophyta</taxon>
        <taxon>Tracheophyta</taxon>
        <taxon>Lycopodiopsida</taxon>
        <taxon>Selaginellales</taxon>
        <taxon>Selaginellaceae</taxon>
        <taxon>Selaginella</taxon>
    </lineage>
</organism>
<dbReference type="Gramene" id="EFJ06045">
    <property type="protein sequence ID" value="EFJ06045"/>
    <property type="gene ID" value="SELMODRAFT_3515"/>
</dbReference>
<dbReference type="Pfam" id="PF07714">
    <property type="entry name" value="PK_Tyr_Ser-Thr"/>
    <property type="match status" value="1"/>
</dbReference>
<keyword evidence="7" id="KW-1133">Transmembrane helix</keyword>
<reference evidence="11 12" key="1">
    <citation type="journal article" date="2011" name="Science">
        <title>The Selaginella genome identifies genetic changes associated with the evolution of vascular plants.</title>
        <authorList>
            <person name="Banks J.A."/>
            <person name="Nishiyama T."/>
            <person name="Hasebe M."/>
            <person name="Bowman J.L."/>
            <person name="Gribskov M."/>
            <person name="dePamphilis C."/>
            <person name="Albert V.A."/>
            <person name="Aono N."/>
            <person name="Aoyama T."/>
            <person name="Ambrose B.A."/>
            <person name="Ashton N.W."/>
            <person name="Axtell M.J."/>
            <person name="Barker E."/>
            <person name="Barker M.S."/>
            <person name="Bennetzen J.L."/>
            <person name="Bonawitz N.D."/>
            <person name="Chapple C."/>
            <person name="Cheng C."/>
            <person name="Correa L.G."/>
            <person name="Dacre M."/>
            <person name="DeBarry J."/>
            <person name="Dreyer I."/>
            <person name="Elias M."/>
            <person name="Engstrom E.M."/>
            <person name="Estelle M."/>
            <person name="Feng L."/>
            <person name="Finet C."/>
            <person name="Floyd S.K."/>
            <person name="Frommer W.B."/>
            <person name="Fujita T."/>
            <person name="Gramzow L."/>
            <person name="Gutensohn M."/>
            <person name="Harholt J."/>
            <person name="Hattori M."/>
            <person name="Heyl A."/>
            <person name="Hirai T."/>
            <person name="Hiwatashi Y."/>
            <person name="Ishikawa M."/>
            <person name="Iwata M."/>
            <person name="Karol K.G."/>
            <person name="Koehler B."/>
            <person name="Kolukisaoglu U."/>
            <person name="Kubo M."/>
            <person name="Kurata T."/>
            <person name="Lalonde S."/>
            <person name="Li K."/>
            <person name="Li Y."/>
            <person name="Litt A."/>
            <person name="Lyons E."/>
            <person name="Manning G."/>
            <person name="Maruyama T."/>
            <person name="Michael T.P."/>
            <person name="Mikami K."/>
            <person name="Miyazaki S."/>
            <person name="Morinaga S."/>
            <person name="Murata T."/>
            <person name="Mueller-Roeber B."/>
            <person name="Nelson D.R."/>
            <person name="Obara M."/>
            <person name="Oguri Y."/>
            <person name="Olmstead R.G."/>
            <person name="Onodera N."/>
            <person name="Petersen B.L."/>
            <person name="Pils B."/>
            <person name="Prigge M."/>
            <person name="Rensing S.A."/>
            <person name="Riano-Pachon D.M."/>
            <person name="Roberts A.W."/>
            <person name="Sato Y."/>
            <person name="Scheller H.V."/>
            <person name="Schulz B."/>
            <person name="Schulz C."/>
            <person name="Shakirov E.V."/>
            <person name="Shibagaki N."/>
            <person name="Shinohara N."/>
            <person name="Shippen D.E."/>
            <person name="Soerensen I."/>
            <person name="Sotooka R."/>
            <person name="Sugimoto N."/>
            <person name="Sugita M."/>
            <person name="Sumikawa N."/>
            <person name="Tanurdzic M."/>
            <person name="Theissen G."/>
            <person name="Ulvskov P."/>
            <person name="Wakazuki S."/>
            <person name="Weng J.K."/>
            <person name="Willats W.W."/>
            <person name="Wipf D."/>
            <person name="Wolf P.G."/>
            <person name="Yang L."/>
            <person name="Zimmer A.D."/>
            <person name="Zhu Q."/>
            <person name="Mitros T."/>
            <person name="Hellsten U."/>
            <person name="Loque D."/>
            <person name="Otillar R."/>
            <person name="Salamov A."/>
            <person name="Schmutz J."/>
            <person name="Shapiro H."/>
            <person name="Lindquist E."/>
            <person name="Lucas S."/>
            <person name="Rokhsar D."/>
            <person name="Grigoriev I.V."/>
        </authorList>
    </citation>
    <scope>NUCLEOTIDE SEQUENCE [LARGE SCALE GENOMIC DNA]</scope>
</reference>
<evidence type="ECO:0000256" key="6">
    <source>
        <dbReference type="ARBA" id="ARBA00022840"/>
    </source>
</evidence>
<dbReference type="PANTHER" id="PTHR45927:SF2">
    <property type="entry name" value="SERINE_THREONINE RECEPTOR-LIKE KINASE NFP"/>
    <property type="match status" value="1"/>
</dbReference>
<accession>D8TB86</accession>
<dbReference type="GO" id="GO:0005886">
    <property type="term" value="C:plasma membrane"/>
    <property type="evidence" value="ECO:0007669"/>
    <property type="project" value="UniProtKB-SubCell"/>
</dbReference>
<name>D8TB86_SELML</name>
<keyword evidence="4" id="KW-0732">Signal</keyword>
<dbReference type="Gene3D" id="1.10.510.10">
    <property type="entry name" value="Transferase(Phosphotransferase) domain 1"/>
    <property type="match status" value="1"/>
</dbReference>
<dbReference type="OMA" id="QTKDNGQ"/>
<dbReference type="PIRSF" id="PIRSF000654">
    <property type="entry name" value="Integrin-linked_kinase"/>
    <property type="match status" value="1"/>
</dbReference>
<dbReference type="EMBL" id="GL377708">
    <property type="protein sequence ID" value="EFJ06045.1"/>
    <property type="molecule type" value="Genomic_DNA"/>
</dbReference>
<feature type="non-terminal residue" evidence="11">
    <location>
        <position position="305"/>
    </location>
</feature>
<evidence type="ECO:0000313" key="11">
    <source>
        <dbReference type="EMBL" id="EFJ06045.1"/>
    </source>
</evidence>
<evidence type="ECO:0000256" key="1">
    <source>
        <dbReference type="ARBA" id="ARBA00004162"/>
    </source>
</evidence>
<evidence type="ECO:0000256" key="7">
    <source>
        <dbReference type="ARBA" id="ARBA00022989"/>
    </source>
</evidence>
<dbReference type="InterPro" id="IPR001245">
    <property type="entry name" value="Ser-Thr/Tyr_kinase_cat_dom"/>
</dbReference>
<keyword evidence="8" id="KW-0472">Membrane</keyword>
<comment type="subcellular location">
    <subcellularLocation>
        <location evidence="1">Cell membrane</location>
        <topology evidence="1">Single-pass membrane protein</topology>
    </subcellularLocation>
</comment>